<feature type="domain" description="Xylanolytic transcriptional activator regulatory" evidence="2">
    <location>
        <begin position="211"/>
        <end position="284"/>
    </location>
</feature>
<dbReference type="RefSeq" id="XP_064656011.1">
    <property type="nucleotide sequence ID" value="XM_064805551.1"/>
</dbReference>
<gene>
    <name evidence="3" type="ORF">LTR77_008319</name>
</gene>
<dbReference type="CDD" id="cd12148">
    <property type="entry name" value="fungal_TF_MHR"/>
    <property type="match status" value="1"/>
</dbReference>
<sequence>MPTGSCDGSGSAVTDMVVAPEEGSAHVVSPAIADDDRVFQEYLSNEPSNRNRRMIRSHPTMGDSMPEARPILFNIVPKRGQREAESRLLAQSHLKGLEELVAPYQQDLVDLFFSKVNICFPVFDEFMFQRVFTASKDSMSPSLLCYVYGNAMTYWKSSERLMTVPAPEQRSAWLHAEDALNAEWKSTPGISMILSIILNLCGRPSSHYLGNGVLLGMAVALANSAGLNRDPSPWNLSPYEKRFRIRIWWLLVIYDVWSSWAYGTPHRIRRSHYDVPTPTTEDIVGPSASNEHTAGASCFVSLIALTQVLVHGLEHVYHLSGGGPNTEEVCSDLDSLLVIWEDSLPDDLRRPIIRGIRLSGHGTANLRLAYLSVKLLICRVQLDWDNSVCRDDISSRHYVQARRVCEDIVDFVQELDEASIGGFWLPPTAHSLTSATTFLMRTALRSRGSMRNPSLKFARTMVDTLASYRRLYDFDIADNCLSNCGDLIDKVELACNTMDPALADWELSLLEGIDFTALHETVHY</sequence>
<dbReference type="GO" id="GO:0001080">
    <property type="term" value="P:nitrogen catabolite activation of transcription from RNA polymerase II promoter"/>
    <property type="evidence" value="ECO:0007669"/>
    <property type="project" value="TreeGrafter"/>
</dbReference>
<evidence type="ECO:0000256" key="1">
    <source>
        <dbReference type="ARBA" id="ARBA00023242"/>
    </source>
</evidence>
<dbReference type="GO" id="GO:0008270">
    <property type="term" value="F:zinc ion binding"/>
    <property type="evidence" value="ECO:0007669"/>
    <property type="project" value="InterPro"/>
</dbReference>
<keyword evidence="4" id="KW-1185">Reference proteome</keyword>
<dbReference type="SMART" id="SM00906">
    <property type="entry name" value="Fungal_trans"/>
    <property type="match status" value="1"/>
</dbReference>
<dbReference type="PANTHER" id="PTHR31668">
    <property type="entry name" value="GLUCOSE TRANSPORT TRANSCRIPTION REGULATOR RGT1-RELATED-RELATED"/>
    <property type="match status" value="1"/>
</dbReference>
<dbReference type="AlphaFoldDB" id="A0AAV9P173"/>
<dbReference type="PANTHER" id="PTHR31668:SF10">
    <property type="entry name" value="ZN(II)2CYS6 TRANSCRIPTION FACTOR (EUROFUNG)"/>
    <property type="match status" value="1"/>
</dbReference>
<organism evidence="3 4">
    <name type="scientific">Saxophila tyrrhenica</name>
    <dbReference type="NCBI Taxonomy" id="1690608"/>
    <lineage>
        <taxon>Eukaryota</taxon>
        <taxon>Fungi</taxon>
        <taxon>Dikarya</taxon>
        <taxon>Ascomycota</taxon>
        <taxon>Pezizomycotina</taxon>
        <taxon>Dothideomycetes</taxon>
        <taxon>Dothideomycetidae</taxon>
        <taxon>Mycosphaerellales</taxon>
        <taxon>Extremaceae</taxon>
        <taxon>Saxophila</taxon>
    </lineage>
</organism>
<evidence type="ECO:0000259" key="2">
    <source>
        <dbReference type="SMART" id="SM00906"/>
    </source>
</evidence>
<dbReference type="InterPro" id="IPR050797">
    <property type="entry name" value="Carb_Metab_Trans_Reg"/>
</dbReference>
<dbReference type="GeneID" id="89929652"/>
<evidence type="ECO:0000313" key="4">
    <source>
        <dbReference type="Proteomes" id="UP001337655"/>
    </source>
</evidence>
<evidence type="ECO:0000313" key="3">
    <source>
        <dbReference type="EMBL" id="KAK5166058.1"/>
    </source>
</evidence>
<reference evidence="3 4" key="1">
    <citation type="submission" date="2023-08" db="EMBL/GenBank/DDBJ databases">
        <title>Black Yeasts Isolated from many extreme environments.</title>
        <authorList>
            <person name="Coleine C."/>
            <person name="Stajich J.E."/>
            <person name="Selbmann L."/>
        </authorList>
    </citation>
    <scope>NUCLEOTIDE SEQUENCE [LARGE SCALE GENOMIC DNA]</scope>
    <source>
        <strain evidence="3 4">CCFEE 5935</strain>
    </source>
</reference>
<dbReference type="EMBL" id="JAVRRT010000014">
    <property type="protein sequence ID" value="KAK5166058.1"/>
    <property type="molecule type" value="Genomic_DNA"/>
</dbReference>
<comment type="caution">
    <text evidence="3">The sequence shown here is derived from an EMBL/GenBank/DDBJ whole genome shotgun (WGS) entry which is preliminary data.</text>
</comment>
<name>A0AAV9P173_9PEZI</name>
<protein>
    <recommendedName>
        <fullName evidence="2">Xylanolytic transcriptional activator regulatory domain-containing protein</fullName>
    </recommendedName>
</protein>
<proteinExistence type="predicted"/>
<dbReference type="Pfam" id="PF04082">
    <property type="entry name" value="Fungal_trans"/>
    <property type="match status" value="1"/>
</dbReference>
<dbReference type="GO" id="GO:0006351">
    <property type="term" value="P:DNA-templated transcription"/>
    <property type="evidence" value="ECO:0007669"/>
    <property type="project" value="InterPro"/>
</dbReference>
<keyword evidence="1" id="KW-0539">Nucleus</keyword>
<dbReference type="InterPro" id="IPR007219">
    <property type="entry name" value="XnlR_reg_dom"/>
</dbReference>
<dbReference type="GO" id="GO:0003677">
    <property type="term" value="F:DNA binding"/>
    <property type="evidence" value="ECO:0007669"/>
    <property type="project" value="InterPro"/>
</dbReference>
<accession>A0AAV9P173</accession>
<dbReference type="GO" id="GO:0005634">
    <property type="term" value="C:nucleus"/>
    <property type="evidence" value="ECO:0007669"/>
    <property type="project" value="TreeGrafter"/>
</dbReference>
<dbReference type="Proteomes" id="UP001337655">
    <property type="component" value="Unassembled WGS sequence"/>
</dbReference>